<dbReference type="InterPro" id="IPR012902">
    <property type="entry name" value="N_methyl_site"/>
</dbReference>
<dbReference type="Pfam" id="PF07596">
    <property type="entry name" value="SBP_bac_10"/>
    <property type="match status" value="1"/>
</dbReference>
<dbReference type="PANTHER" id="PTHR30093">
    <property type="entry name" value="GENERAL SECRETION PATHWAY PROTEIN G"/>
    <property type="match status" value="1"/>
</dbReference>
<keyword evidence="3" id="KW-1185">Reference proteome</keyword>
<sequence>MLGNVKKTGFTLVELLVVIAIIGVLVALLLPAVQAAREAARRSQCTNNLKQIGLGVHNFESSQKVIPYNRYSGDYGTPTSAWGSPAITEATPCRAWSWLASILPHVEQAQVYAQGDIPKSPLKLSSAMGAVIPAFQCPSDELALNNPLNRSESYYTRGALSAGLTNYDGVLGAQSDVPPFTNINVERTGDEPWMNANGIMGPLRWQDPLGFQQIEDGTSRTMMAGEQAFELSRANCKDKGRCYGMGYSWAHSIEASATAAVPPNYAVPGAPNVDPSVEAFPYRTQFGFNSMHPAGLSFVYADGSVHFINDSVELGVYYALATIKGSETLEATN</sequence>
<dbReference type="RefSeq" id="WP_152101957.1">
    <property type="nucleotide sequence ID" value="NZ_AP021861.1"/>
</dbReference>
<dbReference type="NCBIfam" id="TIGR04294">
    <property type="entry name" value="pre_pil_HX9DG"/>
    <property type="match status" value="1"/>
</dbReference>
<dbReference type="EMBL" id="AP021861">
    <property type="protein sequence ID" value="BBO35196.1"/>
    <property type="molecule type" value="Genomic_DNA"/>
</dbReference>
<protein>
    <recommendedName>
        <fullName evidence="1">DUF1559 domain-containing protein</fullName>
    </recommendedName>
</protein>
<organism evidence="2 3">
    <name type="scientific">Lacipirellula parvula</name>
    <dbReference type="NCBI Taxonomy" id="2650471"/>
    <lineage>
        <taxon>Bacteria</taxon>
        <taxon>Pseudomonadati</taxon>
        <taxon>Planctomycetota</taxon>
        <taxon>Planctomycetia</taxon>
        <taxon>Pirellulales</taxon>
        <taxon>Lacipirellulaceae</taxon>
        <taxon>Lacipirellula</taxon>
    </lineage>
</organism>
<dbReference type="InterPro" id="IPR045584">
    <property type="entry name" value="Pilin-like"/>
</dbReference>
<proteinExistence type="predicted"/>
<evidence type="ECO:0000313" key="2">
    <source>
        <dbReference type="EMBL" id="BBO35196.1"/>
    </source>
</evidence>
<dbReference type="Proteomes" id="UP000326837">
    <property type="component" value="Chromosome"/>
</dbReference>
<dbReference type="AlphaFoldDB" id="A0A5K7XKX5"/>
<evidence type="ECO:0000259" key="1">
    <source>
        <dbReference type="Pfam" id="PF07596"/>
    </source>
</evidence>
<evidence type="ECO:0000313" key="3">
    <source>
        <dbReference type="Proteomes" id="UP000326837"/>
    </source>
</evidence>
<dbReference type="Gene3D" id="3.30.700.10">
    <property type="entry name" value="Glycoprotein, Type 4 Pilin"/>
    <property type="match status" value="1"/>
</dbReference>
<accession>A0A5K7XKX5</accession>
<name>A0A5K7XKX5_9BACT</name>
<dbReference type="SUPFAM" id="SSF54523">
    <property type="entry name" value="Pili subunits"/>
    <property type="match status" value="1"/>
</dbReference>
<dbReference type="PROSITE" id="PS00409">
    <property type="entry name" value="PROKAR_NTER_METHYL"/>
    <property type="match status" value="1"/>
</dbReference>
<dbReference type="InterPro" id="IPR027558">
    <property type="entry name" value="Pre_pil_HX9DG_C"/>
</dbReference>
<reference evidence="3" key="1">
    <citation type="submission" date="2019-10" db="EMBL/GenBank/DDBJ databases">
        <title>Lacipirellula parvula gen. nov., sp. nov., representing a lineage of planctomycetes widespread in freshwater anoxic habitats, and description of the family Lacipirellulaceae.</title>
        <authorList>
            <person name="Dedysh S.N."/>
            <person name="Kulichevskaya I.S."/>
            <person name="Beletsky A.V."/>
            <person name="Rakitin A.L."/>
            <person name="Mardanov A.V."/>
            <person name="Ivanova A.A."/>
            <person name="Saltykova V.X."/>
            <person name="Rijpstra W.I.C."/>
            <person name="Sinninghe Damste J.S."/>
            <person name="Ravin N.V."/>
        </authorList>
    </citation>
    <scope>NUCLEOTIDE SEQUENCE [LARGE SCALE GENOMIC DNA]</scope>
    <source>
        <strain evidence="3">PX69</strain>
    </source>
</reference>
<dbReference type="KEGG" id="lpav:PLANPX_4808"/>
<dbReference type="Pfam" id="PF07963">
    <property type="entry name" value="N_methyl"/>
    <property type="match status" value="1"/>
</dbReference>
<dbReference type="NCBIfam" id="TIGR02532">
    <property type="entry name" value="IV_pilin_GFxxxE"/>
    <property type="match status" value="1"/>
</dbReference>
<gene>
    <name evidence="2" type="ORF">PLANPX_4808</name>
</gene>
<dbReference type="PANTHER" id="PTHR30093:SF2">
    <property type="entry name" value="TYPE II SECRETION SYSTEM PROTEIN H"/>
    <property type="match status" value="1"/>
</dbReference>
<feature type="domain" description="DUF1559" evidence="1">
    <location>
        <begin position="34"/>
        <end position="314"/>
    </location>
</feature>
<dbReference type="InterPro" id="IPR011453">
    <property type="entry name" value="DUF1559"/>
</dbReference>